<dbReference type="Pfam" id="PF02388">
    <property type="entry name" value="FemAB"/>
    <property type="match status" value="1"/>
</dbReference>
<keyword evidence="6" id="KW-0961">Cell wall biogenesis/degradation</keyword>
<dbReference type="PANTHER" id="PTHR36174:SF1">
    <property type="entry name" value="LIPID II:GLYCINE GLYCYLTRANSFERASE"/>
    <property type="match status" value="1"/>
</dbReference>
<dbReference type="RefSeq" id="WP_200267344.1">
    <property type="nucleotide sequence ID" value="NZ_JAENHN010000023.1"/>
</dbReference>
<name>A0ABS1ELP1_9CLOT</name>
<dbReference type="PROSITE" id="PS51191">
    <property type="entry name" value="FEMABX"/>
    <property type="match status" value="1"/>
</dbReference>
<dbReference type="EMBL" id="JAENHN010000023">
    <property type="protein sequence ID" value="MBK1810292.1"/>
    <property type="molecule type" value="Genomic_DNA"/>
</dbReference>
<dbReference type="InterPro" id="IPR050644">
    <property type="entry name" value="PG_Glycine_Bridge_Synth"/>
</dbReference>
<reference evidence="9" key="1">
    <citation type="submission" date="2021-01" db="EMBL/GenBank/DDBJ databases">
        <title>Genome public.</title>
        <authorList>
            <person name="Liu C."/>
            <person name="Sun Q."/>
        </authorList>
    </citation>
    <scope>NUCLEOTIDE SEQUENCE [LARGE SCALE GENOMIC DNA]</scope>
    <source>
        <strain evidence="9">YIM B02505</strain>
    </source>
</reference>
<protein>
    <submittedName>
        <fullName evidence="8">Peptidoglycan bridge formation glycyltransferase FemA/FemB family protein</fullName>
    </submittedName>
</protein>
<keyword evidence="4" id="KW-0573">Peptidoglycan synthesis</keyword>
<feature type="coiled-coil region" evidence="7">
    <location>
        <begin position="259"/>
        <end position="316"/>
    </location>
</feature>
<dbReference type="Gene3D" id="1.20.58.90">
    <property type="match status" value="1"/>
</dbReference>
<evidence type="ECO:0000256" key="5">
    <source>
        <dbReference type="ARBA" id="ARBA00023315"/>
    </source>
</evidence>
<evidence type="ECO:0000256" key="3">
    <source>
        <dbReference type="ARBA" id="ARBA00022960"/>
    </source>
</evidence>
<evidence type="ECO:0000256" key="7">
    <source>
        <dbReference type="SAM" id="Coils"/>
    </source>
</evidence>
<dbReference type="InterPro" id="IPR016181">
    <property type="entry name" value="Acyl_CoA_acyltransferase"/>
</dbReference>
<keyword evidence="2" id="KW-0808">Transferase</keyword>
<dbReference type="PANTHER" id="PTHR36174">
    <property type="entry name" value="LIPID II:GLYCINE GLYCYLTRANSFERASE"/>
    <property type="match status" value="1"/>
</dbReference>
<dbReference type="SUPFAM" id="SSF55729">
    <property type="entry name" value="Acyl-CoA N-acyltransferases (Nat)"/>
    <property type="match status" value="2"/>
</dbReference>
<accession>A0ABS1ELP1</accession>
<comment type="caution">
    <text evidence="8">The sequence shown here is derived from an EMBL/GenBank/DDBJ whole genome shotgun (WGS) entry which is preliminary data.</text>
</comment>
<evidence type="ECO:0000313" key="8">
    <source>
        <dbReference type="EMBL" id="MBK1810292.1"/>
    </source>
</evidence>
<evidence type="ECO:0000256" key="4">
    <source>
        <dbReference type="ARBA" id="ARBA00022984"/>
    </source>
</evidence>
<keyword evidence="3" id="KW-0133">Cell shape</keyword>
<proteinExistence type="inferred from homology"/>
<organism evidence="8 9">
    <name type="scientific">Clostridium yunnanense</name>
    <dbReference type="NCBI Taxonomy" id="2800325"/>
    <lineage>
        <taxon>Bacteria</taxon>
        <taxon>Bacillati</taxon>
        <taxon>Bacillota</taxon>
        <taxon>Clostridia</taxon>
        <taxon>Eubacteriales</taxon>
        <taxon>Clostridiaceae</taxon>
        <taxon>Clostridium</taxon>
    </lineage>
</organism>
<evidence type="ECO:0000256" key="1">
    <source>
        <dbReference type="ARBA" id="ARBA00009943"/>
    </source>
</evidence>
<evidence type="ECO:0000313" key="9">
    <source>
        <dbReference type="Proteomes" id="UP000596739"/>
    </source>
</evidence>
<evidence type="ECO:0000256" key="2">
    <source>
        <dbReference type="ARBA" id="ARBA00022679"/>
    </source>
</evidence>
<keyword evidence="7" id="KW-0175">Coiled coil</keyword>
<sequence length="445" mass="52699">MYRFKEVNPSQINEFNSINKKGHIFQTSYWASIKREWTPKFIGGFDEDDNLVLCATMLLRKAPYVNAYMGYIPRSFTCDYKNKNLLIEFTDFIRSYAKDNKISFITVDPDIHLSENEKLLIEGEETKDFLKSLGFNNTDSKNFEAIQPNFVFRLNLPQLEDKEQEKKDVFKTFSNKTRYNIKVSEDRGLTVEVYDKNNISDEVLSRFHEIMVTTGKRDNFIVRKKDYFKDMIENLSPYCRLYMIKYSYEKDFSTVNTKLQKQEQVREKALIKIDELRLKFSEEKDEDKSARIQKKIDDQDAKLKESERQIDGFKTRLKEIEPFKGQEIYLSGSIYLYYGGKAWYLYGASENILRDTMPNFAMQWAMITDSIDLDCYLYDFRGVSGDLNPENPLYGLYKFKKGFNGDFVEFIGEFDLVINSFVYNLYKKAFPKFKEIRNKIMNSNQ</sequence>
<dbReference type="InterPro" id="IPR003447">
    <property type="entry name" value="FEMABX"/>
</dbReference>
<dbReference type="Proteomes" id="UP000596739">
    <property type="component" value="Unassembled WGS sequence"/>
</dbReference>
<gene>
    <name evidence="8" type="ORF">JHL18_06555</name>
</gene>
<dbReference type="Gene3D" id="3.40.630.30">
    <property type="match status" value="2"/>
</dbReference>
<keyword evidence="9" id="KW-1185">Reference proteome</keyword>
<evidence type="ECO:0000256" key="6">
    <source>
        <dbReference type="ARBA" id="ARBA00023316"/>
    </source>
</evidence>
<keyword evidence="5" id="KW-0012">Acyltransferase</keyword>
<comment type="similarity">
    <text evidence="1">Belongs to the FemABX family.</text>
</comment>